<dbReference type="Gene3D" id="2.60.120.480">
    <property type="entry name" value="Ureidoglycolate hydrolase"/>
    <property type="match status" value="1"/>
</dbReference>
<comment type="subunit">
    <text evidence="1">Homodimer.</text>
</comment>
<evidence type="ECO:0000256" key="2">
    <source>
        <dbReference type="ARBA" id="ARBA00022631"/>
    </source>
</evidence>
<dbReference type="EMBL" id="CP002360">
    <property type="protein sequence ID" value="AEE96950.1"/>
    <property type="molecule type" value="Genomic_DNA"/>
</dbReference>
<name>F4A0Q4_MAHA5</name>
<keyword evidence="3" id="KW-0456">Lyase</keyword>
<dbReference type="OrthoDB" id="9804602at2"/>
<keyword evidence="6" id="KW-1185">Reference proteome</keyword>
<dbReference type="InterPro" id="IPR007247">
    <property type="entry name" value="Ureidogly_lyase"/>
</dbReference>
<evidence type="ECO:0008006" key="7">
    <source>
        <dbReference type="Google" id="ProtNLM"/>
    </source>
</evidence>
<dbReference type="InterPro" id="IPR024060">
    <property type="entry name" value="Ureidoglycolate_lyase_dom_sf"/>
</dbReference>
<organism evidence="5 6">
    <name type="scientific">Mahella australiensis (strain DSM 15567 / CIP 107919 / 50-1 BON)</name>
    <dbReference type="NCBI Taxonomy" id="697281"/>
    <lineage>
        <taxon>Bacteria</taxon>
        <taxon>Bacillati</taxon>
        <taxon>Bacillota</taxon>
        <taxon>Clostridia</taxon>
        <taxon>Thermoanaerobacterales</taxon>
        <taxon>Thermoanaerobacterales Family IV. Incertae Sedis</taxon>
        <taxon>Mahella</taxon>
    </lineage>
</organism>
<sequence>MNYDLKLQKINKDAFSPYGIYLDGPVGTPAHSENSFDWWNEFSLLDFGGKASLGMVRAKYTGDFCQNIFERHKQSIEALVPLNNDIIVVVGDADALNDGVCRPDNFAAFWVPRHTIVAFDAGVLHRAPMTLADSADVLVLFKESTSTSDTEIIELDDVNFRVIL</sequence>
<dbReference type="GO" id="GO:0000256">
    <property type="term" value="P:allantoin catabolic process"/>
    <property type="evidence" value="ECO:0007669"/>
    <property type="project" value="InterPro"/>
</dbReference>
<evidence type="ECO:0000313" key="5">
    <source>
        <dbReference type="EMBL" id="AEE96950.1"/>
    </source>
</evidence>
<dbReference type="SUPFAM" id="SSF51182">
    <property type="entry name" value="RmlC-like cupins"/>
    <property type="match status" value="1"/>
</dbReference>
<dbReference type="GO" id="GO:0050385">
    <property type="term" value="F:ureidoglycolate lyase activity"/>
    <property type="evidence" value="ECO:0007669"/>
    <property type="project" value="UniProtKB-EC"/>
</dbReference>
<keyword evidence="2" id="KW-0659">Purine metabolism</keyword>
<dbReference type="GO" id="GO:0004848">
    <property type="term" value="F:ureidoglycolate hydrolase activity"/>
    <property type="evidence" value="ECO:0007669"/>
    <property type="project" value="InterPro"/>
</dbReference>
<dbReference type="KEGG" id="mas:Mahau_1769"/>
<protein>
    <recommendedName>
        <fullName evidence="7">Ureidoglycolate hydrolase</fullName>
    </recommendedName>
</protein>
<reference evidence="6" key="1">
    <citation type="submission" date="2010-11" db="EMBL/GenBank/DDBJ databases">
        <title>The complete genome of Mahella australiensis DSM 15567.</title>
        <authorList>
            <consortium name="US DOE Joint Genome Institute (JGI-PGF)"/>
            <person name="Lucas S."/>
            <person name="Copeland A."/>
            <person name="Lapidus A."/>
            <person name="Bruce D."/>
            <person name="Goodwin L."/>
            <person name="Pitluck S."/>
            <person name="Kyrpides N."/>
            <person name="Mavromatis K."/>
            <person name="Pagani I."/>
            <person name="Ivanova N."/>
            <person name="Teshima H."/>
            <person name="Brettin T."/>
            <person name="Detter J.C."/>
            <person name="Han C."/>
            <person name="Tapia R."/>
            <person name="Land M."/>
            <person name="Hauser L."/>
            <person name="Markowitz V."/>
            <person name="Cheng J.-F."/>
            <person name="Hugenholtz P."/>
            <person name="Woyke T."/>
            <person name="Wu D."/>
            <person name="Spring S."/>
            <person name="Pukall R."/>
            <person name="Steenblock K."/>
            <person name="Schneider S."/>
            <person name="Klenk H.-P."/>
            <person name="Eisen J.A."/>
        </authorList>
    </citation>
    <scope>NUCLEOTIDE SEQUENCE [LARGE SCALE GENOMIC DNA]</scope>
    <source>
        <strain evidence="6">DSM 15567 / CIP 107919 / 50-1 BON</strain>
    </source>
</reference>
<evidence type="ECO:0000256" key="4">
    <source>
        <dbReference type="ARBA" id="ARBA00047684"/>
    </source>
</evidence>
<evidence type="ECO:0000256" key="3">
    <source>
        <dbReference type="ARBA" id="ARBA00023239"/>
    </source>
</evidence>
<dbReference type="AlphaFoldDB" id="F4A0Q4"/>
<accession>F4A0Q4</accession>
<dbReference type="RefSeq" id="WP_013781378.1">
    <property type="nucleotide sequence ID" value="NC_015520.1"/>
</dbReference>
<evidence type="ECO:0000313" key="6">
    <source>
        <dbReference type="Proteomes" id="UP000008457"/>
    </source>
</evidence>
<evidence type="ECO:0000256" key="1">
    <source>
        <dbReference type="ARBA" id="ARBA00011738"/>
    </source>
</evidence>
<comment type="catalytic activity">
    <reaction evidence="4">
        <text>(S)-ureidoglycolate = urea + glyoxylate</text>
        <dbReference type="Rhea" id="RHEA:11304"/>
        <dbReference type="ChEBI" id="CHEBI:16199"/>
        <dbReference type="ChEBI" id="CHEBI:36655"/>
        <dbReference type="ChEBI" id="CHEBI:57296"/>
        <dbReference type="EC" id="4.3.2.3"/>
    </reaction>
</comment>
<dbReference type="HOGENOM" id="CLU_1617034_0_0_9"/>
<dbReference type="Pfam" id="PF04115">
    <property type="entry name" value="Ureidogly_lyase"/>
    <property type="match status" value="1"/>
</dbReference>
<gene>
    <name evidence="5" type="ordered locus">Mahau_1769</name>
</gene>
<dbReference type="GO" id="GO:0006144">
    <property type="term" value="P:purine nucleobase metabolic process"/>
    <property type="evidence" value="ECO:0007669"/>
    <property type="project" value="UniProtKB-KW"/>
</dbReference>
<dbReference type="eggNOG" id="COG3194">
    <property type="taxonomic scope" value="Bacteria"/>
</dbReference>
<proteinExistence type="predicted"/>
<dbReference type="Proteomes" id="UP000008457">
    <property type="component" value="Chromosome"/>
</dbReference>
<dbReference type="STRING" id="697281.Mahau_1769"/>
<dbReference type="InterPro" id="IPR011051">
    <property type="entry name" value="RmlC_Cupin_sf"/>
</dbReference>
<reference evidence="5 6" key="2">
    <citation type="journal article" date="2011" name="Stand. Genomic Sci.">
        <title>Complete genome sequence of Mahella australiensis type strain (50-1 BON).</title>
        <authorList>
            <person name="Sikorski J."/>
            <person name="Teshima H."/>
            <person name="Nolan M."/>
            <person name="Lucas S."/>
            <person name="Hammon N."/>
            <person name="Deshpande S."/>
            <person name="Cheng J.F."/>
            <person name="Pitluck S."/>
            <person name="Liolios K."/>
            <person name="Pagani I."/>
            <person name="Ivanova N."/>
            <person name="Huntemann M."/>
            <person name="Mavromatis K."/>
            <person name="Ovchinikova G."/>
            <person name="Pati A."/>
            <person name="Tapia R."/>
            <person name="Han C."/>
            <person name="Goodwin L."/>
            <person name="Chen A."/>
            <person name="Palaniappan K."/>
            <person name="Land M."/>
            <person name="Hauser L."/>
            <person name="Ngatchou-Djao O.D."/>
            <person name="Rohde M."/>
            <person name="Pukall R."/>
            <person name="Spring S."/>
            <person name="Abt B."/>
            <person name="Goker M."/>
            <person name="Detter J.C."/>
            <person name="Woyke T."/>
            <person name="Bristow J."/>
            <person name="Markowitz V."/>
            <person name="Hugenholtz P."/>
            <person name="Eisen J.A."/>
            <person name="Kyrpides N.C."/>
            <person name="Klenk H.P."/>
            <person name="Lapidus A."/>
        </authorList>
    </citation>
    <scope>NUCLEOTIDE SEQUENCE [LARGE SCALE GENOMIC DNA]</scope>
    <source>
        <strain evidence="6">DSM 15567 / CIP 107919 / 50-1 BON</strain>
    </source>
</reference>